<sequence>MIVKNHVSRLSFQRIRLFRQSVVLRLQHLRGKKKPRSIKLQGYFILIVPKNQQPIRIVFIIVFLEDM</sequence>
<evidence type="ECO:0000313" key="1">
    <source>
        <dbReference type="EMBL" id="MDM8561760.1"/>
    </source>
</evidence>
<evidence type="ECO:0000313" key="2">
    <source>
        <dbReference type="Proteomes" id="UP001171945"/>
    </source>
</evidence>
<gene>
    <name evidence="1" type="ORF">QUF54_00220</name>
</gene>
<accession>A0ABT7VQ20</accession>
<keyword evidence="2" id="KW-1185">Reference proteome</keyword>
<proteinExistence type="predicted"/>
<reference evidence="1" key="1">
    <citation type="submission" date="2023-06" db="EMBL/GenBank/DDBJ databases">
        <title>Uncultivated large filamentous bacteria from sulfidic sediments reveal new species and different genomic features in energy metabolism and defense.</title>
        <authorList>
            <person name="Fonseca A."/>
        </authorList>
    </citation>
    <scope>NUCLEOTIDE SEQUENCE</scope>
    <source>
        <strain evidence="1">HSG4</strain>
    </source>
</reference>
<comment type="caution">
    <text evidence="1">The sequence shown here is derived from an EMBL/GenBank/DDBJ whole genome shotgun (WGS) entry which is preliminary data.</text>
</comment>
<dbReference type="Proteomes" id="UP001171945">
    <property type="component" value="Unassembled WGS sequence"/>
</dbReference>
<organism evidence="1 2">
    <name type="scientific">Candidatus Marithioploca araucensis</name>
    <dbReference type="NCBI Taxonomy" id="70273"/>
    <lineage>
        <taxon>Bacteria</taxon>
        <taxon>Pseudomonadati</taxon>
        <taxon>Pseudomonadota</taxon>
        <taxon>Gammaproteobacteria</taxon>
        <taxon>Thiotrichales</taxon>
        <taxon>Thiotrichaceae</taxon>
        <taxon>Candidatus Marithioploca</taxon>
    </lineage>
</organism>
<protein>
    <submittedName>
        <fullName evidence="1">Uncharacterized protein</fullName>
    </submittedName>
</protein>
<dbReference type="EMBL" id="JAUCGM010000003">
    <property type="protein sequence ID" value="MDM8561760.1"/>
    <property type="molecule type" value="Genomic_DNA"/>
</dbReference>
<name>A0ABT7VQ20_9GAMM</name>